<keyword evidence="19" id="KW-1185">Reference proteome</keyword>
<evidence type="ECO:0000256" key="2">
    <source>
        <dbReference type="ARBA" id="ARBA00001946"/>
    </source>
</evidence>
<dbReference type="SUPFAM" id="SSF53098">
    <property type="entry name" value="Ribonuclease H-like"/>
    <property type="match status" value="1"/>
</dbReference>
<evidence type="ECO:0000256" key="4">
    <source>
        <dbReference type="ARBA" id="ARBA00004496"/>
    </source>
</evidence>
<evidence type="ECO:0000313" key="18">
    <source>
        <dbReference type="EMBL" id="QQT01563.1"/>
    </source>
</evidence>
<gene>
    <name evidence="14" type="primary">rnhB</name>
    <name evidence="18" type="ORF">I6J18_06790</name>
</gene>
<evidence type="ECO:0000256" key="5">
    <source>
        <dbReference type="ARBA" id="ARBA00007383"/>
    </source>
</evidence>
<evidence type="ECO:0000256" key="14">
    <source>
        <dbReference type="HAMAP-Rule" id="MF_00052"/>
    </source>
</evidence>
<keyword evidence="13 14" id="KW-0464">Manganese</keyword>
<dbReference type="KEGG" id="ppsr:I6J18_06790"/>
<dbReference type="GO" id="GO:0032299">
    <property type="term" value="C:ribonuclease H2 complex"/>
    <property type="evidence" value="ECO:0007669"/>
    <property type="project" value="TreeGrafter"/>
</dbReference>
<dbReference type="Proteomes" id="UP000595254">
    <property type="component" value="Chromosome"/>
</dbReference>
<evidence type="ECO:0000256" key="12">
    <source>
        <dbReference type="ARBA" id="ARBA00022801"/>
    </source>
</evidence>
<evidence type="ECO:0000256" key="6">
    <source>
        <dbReference type="ARBA" id="ARBA00012180"/>
    </source>
</evidence>
<dbReference type="CDD" id="cd07182">
    <property type="entry name" value="RNase_HII_bacteria_HII_like"/>
    <property type="match status" value="1"/>
</dbReference>
<keyword evidence="9 14" id="KW-0540">Nuclease</keyword>
<keyword evidence="8 14" id="KW-0963">Cytoplasm</keyword>
<feature type="binding site" evidence="14 15">
    <location>
        <position position="79"/>
    </location>
    <ligand>
        <name>a divalent metal cation</name>
        <dbReference type="ChEBI" id="CHEBI:60240"/>
    </ligand>
</feature>
<evidence type="ECO:0000313" key="19">
    <source>
        <dbReference type="Proteomes" id="UP000595254"/>
    </source>
</evidence>
<feature type="binding site" evidence="14 15">
    <location>
        <position position="80"/>
    </location>
    <ligand>
        <name>a divalent metal cation</name>
        <dbReference type="ChEBI" id="CHEBI:60240"/>
    </ligand>
</feature>
<dbReference type="InterPro" id="IPR001352">
    <property type="entry name" value="RNase_HII/HIII"/>
</dbReference>
<comment type="cofactor">
    <cofactor evidence="2">
        <name>Mg(2+)</name>
        <dbReference type="ChEBI" id="CHEBI:18420"/>
    </cofactor>
</comment>
<dbReference type="RefSeq" id="WP_040373589.1">
    <property type="nucleotide sequence ID" value="NZ_CP068053.1"/>
</dbReference>
<evidence type="ECO:0000256" key="9">
    <source>
        <dbReference type="ARBA" id="ARBA00022722"/>
    </source>
</evidence>
<organism evidence="18 19">
    <name type="scientific">Peribacillus psychrosaccharolyticus</name>
    <name type="common">Bacillus psychrosaccharolyticus</name>
    <dbReference type="NCBI Taxonomy" id="1407"/>
    <lineage>
        <taxon>Bacteria</taxon>
        <taxon>Bacillati</taxon>
        <taxon>Bacillota</taxon>
        <taxon>Bacilli</taxon>
        <taxon>Bacillales</taxon>
        <taxon>Bacillaceae</taxon>
        <taxon>Peribacillus</taxon>
    </lineage>
</organism>
<dbReference type="HAMAP" id="MF_00052_B">
    <property type="entry name" value="RNase_HII_B"/>
    <property type="match status" value="1"/>
</dbReference>
<feature type="domain" description="RNase H type-2" evidence="17">
    <location>
        <begin position="73"/>
        <end position="260"/>
    </location>
</feature>
<dbReference type="InterPro" id="IPR024567">
    <property type="entry name" value="RNase_HII/HIII_dom"/>
</dbReference>
<dbReference type="GO" id="GO:0005737">
    <property type="term" value="C:cytoplasm"/>
    <property type="evidence" value="ECO:0007669"/>
    <property type="project" value="UniProtKB-SubCell"/>
</dbReference>
<dbReference type="PANTHER" id="PTHR10954:SF18">
    <property type="entry name" value="RIBONUCLEASE HII"/>
    <property type="match status" value="1"/>
</dbReference>
<dbReference type="GO" id="GO:0043137">
    <property type="term" value="P:DNA replication, removal of RNA primer"/>
    <property type="evidence" value="ECO:0007669"/>
    <property type="project" value="TreeGrafter"/>
</dbReference>
<dbReference type="InterPro" id="IPR036397">
    <property type="entry name" value="RNaseH_sf"/>
</dbReference>
<dbReference type="AlphaFoldDB" id="A0A974NPJ2"/>
<dbReference type="PANTHER" id="PTHR10954">
    <property type="entry name" value="RIBONUCLEASE H2 SUBUNIT A"/>
    <property type="match status" value="1"/>
</dbReference>
<proteinExistence type="inferred from homology"/>
<evidence type="ECO:0000256" key="7">
    <source>
        <dbReference type="ARBA" id="ARBA00019179"/>
    </source>
</evidence>
<dbReference type="GO" id="GO:0030145">
    <property type="term" value="F:manganese ion binding"/>
    <property type="evidence" value="ECO:0007669"/>
    <property type="project" value="UniProtKB-UniRule"/>
</dbReference>
<dbReference type="NCBIfam" id="NF000595">
    <property type="entry name" value="PRK00015.1-3"/>
    <property type="match status" value="1"/>
</dbReference>
<dbReference type="EMBL" id="CP068053">
    <property type="protein sequence ID" value="QQT01563.1"/>
    <property type="molecule type" value="Genomic_DNA"/>
</dbReference>
<dbReference type="EC" id="3.1.26.4" evidence="6 14"/>
<evidence type="ECO:0000259" key="17">
    <source>
        <dbReference type="PROSITE" id="PS51975"/>
    </source>
</evidence>
<dbReference type="InterPro" id="IPR012337">
    <property type="entry name" value="RNaseH-like_sf"/>
</dbReference>
<comment type="subcellular location">
    <subcellularLocation>
        <location evidence="4 14">Cytoplasm</location>
    </subcellularLocation>
</comment>
<protein>
    <recommendedName>
        <fullName evidence="7 14">Ribonuclease HII</fullName>
        <shortName evidence="14">RNase HII</shortName>
        <ecNumber evidence="6 14">3.1.26.4</ecNumber>
    </recommendedName>
</protein>
<name>A0A974NPJ2_PERPY</name>
<dbReference type="GO" id="GO:0004523">
    <property type="term" value="F:RNA-DNA hybrid ribonuclease activity"/>
    <property type="evidence" value="ECO:0007669"/>
    <property type="project" value="UniProtKB-UniRule"/>
</dbReference>
<evidence type="ECO:0000256" key="10">
    <source>
        <dbReference type="ARBA" id="ARBA00022723"/>
    </source>
</evidence>
<dbReference type="GO" id="GO:0006298">
    <property type="term" value="P:mismatch repair"/>
    <property type="evidence" value="ECO:0007669"/>
    <property type="project" value="TreeGrafter"/>
</dbReference>
<keyword evidence="10 14" id="KW-0479">Metal-binding</keyword>
<keyword evidence="12 14" id="KW-0378">Hydrolase</keyword>
<dbReference type="GO" id="GO:0003723">
    <property type="term" value="F:RNA binding"/>
    <property type="evidence" value="ECO:0007669"/>
    <property type="project" value="UniProtKB-UniRule"/>
</dbReference>
<dbReference type="NCBIfam" id="NF000594">
    <property type="entry name" value="PRK00015.1-1"/>
    <property type="match status" value="1"/>
</dbReference>
<feature type="binding site" evidence="14 15">
    <location>
        <position position="171"/>
    </location>
    <ligand>
        <name>a divalent metal cation</name>
        <dbReference type="ChEBI" id="CHEBI:60240"/>
    </ligand>
</feature>
<dbReference type="Pfam" id="PF01351">
    <property type="entry name" value="RNase_HII"/>
    <property type="match status" value="1"/>
</dbReference>
<accession>A0A974NPJ2</accession>
<evidence type="ECO:0000256" key="3">
    <source>
        <dbReference type="ARBA" id="ARBA00004065"/>
    </source>
</evidence>
<sequence>MKTANSIKNIALRLNEIKEPNDPFLRECADDSRKGVADLVKRWTTNYQKQLAIRERFEEMSMFEHQLQNEGFLEIAGIDEVGRGPLAGPVVASAVILPLGFYLPGLDDSKKVSEAKREAFYSIIMEQAIAVGTGLIHSEEIDEINIYQASKKAMLAAITDLNRIPDYLLIDAMELAVPMPQMSLIKGDSRSISIAAASIVAKVTRDRMMKEYSVEYPNYGFEKNMGYGTAVHLSGLDQYGVTPWHRRSFAPVKERLERRT</sequence>
<dbReference type="FunFam" id="3.30.420.10:FF:000006">
    <property type="entry name" value="Ribonuclease HII"/>
    <property type="match status" value="1"/>
</dbReference>
<keyword evidence="11 14" id="KW-0255">Endonuclease</keyword>
<comment type="catalytic activity">
    <reaction evidence="1 14 15 16">
        <text>Endonucleolytic cleavage to 5'-phosphomonoester.</text>
        <dbReference type="EC" id="3.1.26.4"/>
    </reaction>
</comment>
<comment type="similarity">
    <text evidence="5 14 16">Belongs to the RNase HII family.</text>
</comment>
<evidence type="ECO:0000256" key="11">
    <source>
        <dbReference type="ARBA" id="ARBA00022759"/>
    </source>
</evidence>
<evidence type="ECO:0000256" key="16">
    <source>
        <dbReference type="RuleBase" id="RU003515"/>
    </source>
</evidence>
<dbReference type="InterPro" id="IPR022898">
    <property type="entry name" value="RNase_HII"/>
</dbReference>
<evidence type="ECO:0000256" key="8">
    <source>
        <dbReference type="ARBA" id="ARBA00022490"/>
    </source>
</evidence>
<evidence type="ECO:0000256" key="13">
    <source>
        <dbReference type="ARBA" id="ARBA00023211"/>
    </source>
</evidence>
<dbReference type="Gene3D" id="3.30.420.10">
    <property type="entry name" value="Ribonuclease H-like superfamily/Ribonuclease H"/>
    <property type="match status" value="1"/>
</dbReference>
<dbReference type="PROSITE" id="PS51975">
    <property type="entry name" value="RNASE_H_2"/>
    <property type="match status" value="1"/>
</dbReference>
<comment type="function">
    <text evidence="3 14 16">Endonuclease that specifically degrades the RNA of RNA-DNA hybrids.</text>
</comment>
<comment type="cofactor">
    <cofactor evidence="14 15">
        <name>Mn(2+)</name>
        <dbReference type="ChEBI" id="CHEBI:29035"/>
    </cofactor>
    <cofactor evidence="14 15">
        <name>Mg(2+)</name>
        <dbReference type="ChEBI" id="CHEBI:18420"/>
    </cofactor>
    <text evidence="14 15">Manganese or magnesium. Binds 1 divalent metal ion per monomer in the absence of substrate. May bind a second metal ion after substrate binding.</text>
</comment>
<evidence type="ECO:0000256" key="15">
    <source>
        <dbReference type="PROSITE-ProRule" id="PRU01319"/>
    </source>
</evidence>
<evidence type="ECO:0000256" key="1">
    <source>
        <dbReference type="ARBA" id="ARBA00000077"/>
    </source>
</evidence>
<reference evidence="18 19" key="1">
    <citation type="submission" date="2021-01" db="EMBL/GenBank/DDBJ databases">
        <title>FDA dAtabase for Regulatory Grade micrObial Sequences (FDA-ARGOS): Supporting development and validation of Infectious Disease Dx tests.</title>
        <authorList>
            <person name="Nelson B."/>
            <person name="Plummer A."/>
            <person name="Tallon L."/>
            <person name="Sadzewicz L."/>
            <person name="Zhao X."/>
            <person name="Boylan J."/>
            <person name="Ott S."/>
            <person name="Bowen H."/>
            <person name="Vavikolanu K."/>
            <person name="Mehta A."/>
            <person name="Aluvathingal J."/>
            <person name="Nadendla S."/>
            <person name="Myers T."/>
            <person name="Yan Y."/>
            <person name="Sichtig H."/>
        </authorList>
    </citation>
    <scope>NUCLEOTIDE SEQUENCE [LARGE SCALE GENOMIC DNA]</scope>
    <source>
        <strain evidence="18 19">FDAARGOS_1161</strain>
    </source>
</reference>